<name>A0ABW9RHB7_9BACT</name>
<dbReference type="InterPro" id="IPR009081">
    <property type="entry name" value="PP-bd_ACP"/>
</dbReference>
<keyword evidence="2" id="KW-0597">Phosphoprotein</keyword>
<feature type="region of interest" description="Disordered" evidence="3">
    <location>
        <begin position="1"/>
        <end position="23"/>
    </location>
</feature>
<keyword evidence="1" id="KW-0596">Phosphopantetheine</keyword>
<evidence type="ECO:0000259" key="4">
    <source>
        <dbReference type="PROSITE" id="PS50075"/>
    </source>
</evidence>
<dbReference type="SUPFAM" id="SSF47336">
    <property type="entry name" value="ACP-like"/>
    <property type="match status" value="1"/>
</dbReference>
<dbReference type="SMART" id="SM00823">
    <property type="entry name" value="PKS_PP"/>
    <property type="match status" value="1"/>
</dbReference>
<dbReference type="EMBL" id="SMLW01000051">
    <property type="protein sequence ID" value="MTI23336.1"/>
    <property type="molecule type" value="Genomic_DNA"/>
</dbReference>
<dbReference type="InterPro" id="IPR036736">
    <property type="entry name" value="ACP-like_sf"/>
</dbReference>
<dbReference type="InterPro" id="IPR020806">
    <property type="entry name" value="PKS_PP-bd"/>
</dbReference>
<evidence type="ECO:0000313" key="6">
    <source>
        <dbReference type="Proteomes" id="UP000798808"/>
    </source>
</evidence>
<feature type="non-terminal residue" evidence="5">
    <location>
        <position position="116"/>
    </location>
</feature>
<dbReference type="PROSITE" id="PS50075">
    <property type="entry name" value="CARRIER"/>
    <property type="match status" value="1"/>
</dbReference>
<accession>A0ABW9RHB7</accession>
<protein>
    <submittedName>
        <fullName evidence="5">Acyl carrier protein</fullName>
    </submittedName>
</protein>
<evidence type="ECO:0000313" key="5">
    <source>
        <dbReference type="EMBL" id="MTI23336.1"/>
    </source>
</evidence>
<evidence type="ECO:0000256" key="2">
    <source>
        <dbReference type="ARBA" id="ARBA00022553"/>
    </source>
</evidence>
<dbReference type="Proteomes" id="UP000798808">
    <property type="component" value="Unassembled WGS sequence"/>
</dbReference>
<dbReference type="Gene3D" id="1.10.1200.10">
    <property type="entry name" value="ACP-like"/>
    <property type="match status" value="1"/>
</dbReference>
<evidence type="ECO:0000256" key="1">
    <source>
        <dbReference type="ARBA" id="ARBA00022450"/>
    </source>
</evidence>
<evidence type="ECO:0000256" key="3">
    <source>
        <dbReference type="SAM" id="MobiDB-lite"/>
    </source>
</evidence>
<reference evidence="5 6" key="1">
    <citation type="submission" date="2019-02" db="EMBL/GenBank/DDBJ databases">
        <authorList>
            <person name="Goldberg S.R."/>
            <person name="Haltli B.A."/>
            <person name="Correa H."/>
            <person name="Russell K.G."/>
        </authorList>
    </citation>
    <scope>NUCLEOTIDE SEQUENCE [LARGE SCALE GENOMIC DNA]</scope>
    <source>
        <strain evidence="5 6">JCM 16186</strain>
    </source>
</reference>
<comment type="caution">
    <text evidence="5">The sequence shown here is derived from an EMBL/GenBank/DDBJ whole genome shotgun (WGS) entry which is preliminary data.</text>
</comment>
<feature type="domain" description="Carrier" evidence="4">
    <location>
        <begin position="16"/>
        <end position="97"/>
    </location>
</feature>
<sequence length="116" mass="12819">NRTVPTQSKPTMIPSPESSPLESAVSSYLLDKLRSRTGGAVSPSDMGRNFMDFGVDSAGIISLARELGEELQIEVYPTLFFEYPNLEELKTYLLTEHSKEVNHYFSESLASPSLSS</sequence>
<keyword evidence="6" id="KW-1185">Reference proteome</keyword>
<feature type="non-terminal residue" evidence="5">
    <location>
        <position position="1"/>
    </location>
</feature>
<organism evidence="5 6">
    <name type="scientific">Fulvivirga kasyanovii</name>
    <dbReference type="NCBI Taxonomy" id="396812"/>
    <lineage>
        <taxon>Bacteria</taxon>
        <taxon>Pseudomonadati</taxon>
        <taxon>Bacteroidota</taxon>
        <taxon>Cytophagia</taxon>
        <taxon>Cytophagales</taxon>
        <taxon>Fulvivirgaceae</taxon>
        <taxon>Fulvivirga</taxon>
    </lineage>
</organism>
<dbReference type="Pfam" id="PF00550">
    <property type="entry name" value="PP-binding"/>
    <property type="match status" value="1"/>
</dbReference>
<gene>
    <name evidence="5" type="ORF">E1163_00055</name>
</gene>
<proteinExistence type="predicted"/>